<dbReference type="SUPFAM" id="SSF46894">
    <property type="entry name" value="C-terminal effector domain of the bipartite response regulators"/>
    <property type="match status" value="1"/>
</dbReference>
<dbReference type="Pfam" id="PF00196">
    <property type="entry name" value="GerE"/>
    <property type="match status" value="1"/>
</dbReference>
<sequence length="197" mass="21046">MTTLERTVPVRVLAADPFLRAGLESALYGCAEFTGDHDGGVAVLAVDEVDDAALEAIRAAKERNATVLLVTGRVDATRAARAIEAGACGVLRREQACEQTLVSAVRAAATGHGTMPPDLLSDLFESRQNTIPEAPTLDARERDVLRMVADGHETAEIASALAYSARTVTTIVHDITHRLRLRNRAHAVAFALRQGLI</sequence>
<dbReference type="InterPro" id="IPR039420">
    <property type="entry name" value="WalR-like"/>
</dbReference>
<dbReference type="PANTHER" id="PTHR43214">
    <property type="entry name" value="TWO-COMPONENT RESPONSE REGULATOR"/>
    <property type="match status" value="1"/>
</dbReference>
<name>A0ABW5HXV5_9PSEU</name>
<evidence type="ECO:0000313" key="6">
    <source>
        <dbReference type="Proteomes" id="UP001597542"/>
    </source>
</evidence>
<evidence type="ECO:0000256" key="1">
    <source>
        <dbReference type="ARBA" id="ARBA00023015"/>
    </source>
</evidence>
<gene>
    <name evidence="5" type="ORF">ACFSUT_16330</name>
</gene>
<reference evidence="6" key="1">
    <citation type="journal article" date="2019" name="Int. J. Syst. Evol. Microbiol.">
        <title>The Global Catalogue of Microorganisms (GCM) 10K type strain sequencing project: providing services to taxonomists for standard genome sequencing and annotation.</title>
        <authorList>
            <consortium name="The Broad Institute Genomics Platform"/>
            <consortium name="The Broad Institute Genome Sequencing Center for Infectious Disease"/>
            <person name="Wu L."/>
            <person name="Ma J."/>
        </authorList>
    </citation>
    <scope>NUCLEOTIDE SEQUENCE [LARGE SCALE GENOMIC DNA]</scope>
    <source>
        <strain evidence="6">CGMCC 4.7638</strain>
    </source>
</reference>
<dbReference type="InterPro" id="IPR000792">
    <property type="entry name" value="Tscrpt_reg_LuxR_C"/>
</dbReference>
<dbReference type="Gene3D" id="3.40.50.2300">
    <property type="match status" value="1"/>
</dbReference>
<feature type="domain" description="HTH luxR-type" evidence="4">
    <location>
        <begin position="130"/>
        <end position="195"/>
    </location>
</feature>
<dbReference type="PROSITE" id="PS50043">
    <property type="entry name" value="HTH_LUXR_2"/>
    <property type="match status" value="1"/>
</dbReference>
<keyword evidence="2" id="KW-0238">DNA-binding</keyword>
<protein>
    <submittedName>
        <fullName evidence="5">Response regulator transcription factor</fullName>
    </submittedName>
</protein>
<dbReference type="EMBL" id="JBHUKQ010000010">
    <property type="protein sequence ID" value="MFD2481854.1"/>
    <property type="molecule type" value="Genomic_DNA"/>
</dbReference>
<dbReference type="Proteomes" id="UP001597542">
    <property type="component" value="Unassembled WGS sequence"/>
</dbReference>
<dbReference type="CDD" id="cd06170">
    <property type="entry name" value="LuxR_C_like"/>
    <property type="match status" value="1"/>
</dbReference>
<evidence type="ECO:0000313" key="5">
    <source>
        <dbReference type="EMBL" id="MFD2481854.1"/>
    </source>
</evidence>
<keyword evidence="1" id="KW-0805">Transcription regulation</keyword>
<organism evidence="5 6">
    <name type="scientific">Amycolatopsis albidoflavus</name>
    <dbReference type="NCBI Taxonomy" id="102226"/>
    <lineage>
        <taxon>Bacteria</taxon>
        <taxon>Bacillati</taxon>
        <taxon>Actinomycetota</taxon>
        <taxon>Actinomycetes</taxon>
        <taxon>Pseudonocardiales</taxon>
        <taxon>Pseudonocardiaceae</taxon>
        <taxon>Amycolatopsis</taxon>
    </lineage>
</organism>
<evidence type="ECO:0000256" key="3">
    <source>
        <dbReference type="ARBA" id="ARBA00023163"/>
    </source>
</evidence>
<dbReference type="InterPro" id="IPR016032">
    <property type="entry name" value="Sig_transdc_resp-reg_C-effctor"/>
</dbReference>
<proteinExistence type="predicted"/>
<accession>A0ABW5HXV5</accession>
<keyword evidence="3" id="KW-0804">Transcription</keyword>
<evidence type="ECO:0000256" key="2">
    <source>
        <dbReference type="ARBA" id="ARBA00023125"/>
    </source>
</evidence>
<dbReference type="SMART" id="SM00421">
    <property type="entry name" value="HTH_LUXR"/>
    <property type="match status" value="1"/>
</dbReference>
<dbReference type="PRINTS" id="PR00038">
    <property type="entry name" value="HTHLUXR"/>
</dbReference>
<dbReference type="RefSeq" id="WP_344272647.1">
    <property type="nucleotide sequence ID" value="NZ_BAAAHV010000011.1"/>
</dbReference>
<evidence type="ECO:0000259" key="4">
    <source>
        <dbReference type="PROSITE" id="PS50043"/>
    </source>
</evidence>
<dbReference type="PANTHER" id="PTHR43214:SF24">
    <property type="entry name" value="TRANSCRIPTIONAL REGULATORY PROTEIN NARL-RELATED"/>
    <property type="match status" value="1"/>
</dbReference>
<comment type="caution">
    <text evidence="5">The sequence shown here is derived from an EMBL/GenBank/DDBJ whole genome shotgun (WGS) entry which is preliminary data.</text>
</comment>
<keyword evidence="6" id="KW-1185">Reference proteome</keyword>